<evidence type="ECO:0000256" key="1">
    <source>
        <dbReference type="ARBA" id="ARBA00005562"/>
    </source>
</evidence>
<dbReference type="Gene3D" id="1.10.150.50">
    <property type="entry name" value="Transcription Factor, Ets-1"/>
    <property type="match status" value="1"/>
</dbReference>
<dbReference type="SMART" id="SM00413">
    <property type="entry name" value="ETS"/>
    <property type="match status" value="1"/>
</dbReference>
<comment type="subcellular location">
    <subcellularLocation>
        <location evidence="3">Nucleus</location>
    </subcellularLocation>
</comment>
<dbReference type="PROSITE" id="PS00345">
    <property type="entry name" value="ETS_DOMAIN_1"/>
    <property type="match status" value="1"/>
</dbReference>
<evidence type="ECO:0008006" key="8">
    <source>
        <dbReference type="Google" id="ProtNLM"/>
    </source>
</evidence>
<keyword evidence="7" id="KW-1185">Reference proteome</keyword>
<dbReference type="InterPro" id="IPR036390">
    <property type="entry name" value="WH_DNA-bd_sf"/>
</dbReference>
<name>A0A3Q4BXI4_MOLML</name>
<accession>A0A3Q4BXI4</accession>
<feature type="domain" description="PNT" evidence="5">
    <location>
        <begin position="11"/>
        <end position="95"/>
    </location>
</feature>
<dbReference type="PROSITE" id="PS00346">
    <property type="entry name" value="ETS_DOMAIN_2"/>
    <property type="match status" value="1"/>
</dbReference>
<dbReference type="SUPFAM" id="SSF46785">
    <property type="entry name" value="Winged helix' DNA-binding domain"/>
    <property type="match status" value="1"/>
</dbReference>
<dbReference type="PROSITE" id="PS51433">
    <property type="entry name" value="PNT"/>
    <property type="match status" value="1"/>
</dbReference>
<protein>
    <recommendedName>
        <fullName evidence="8">V-ets avian erythroblastosis virus E26 oncogene homolog 2</fullName>
    </recommendedName>
</protein>
<evidence type="ECO:0000259" key="4">
    <source>
        <dbReference type="PROSITE" id="PS50061"/>
    </source>
</evidence>
<evidence type="ECO:0000313" key="7">
    <source>
        <dbReference type="Proteomes" id="UP000261620"/>
    </source>
</evidence>
<proteinExistence type="inferred from homology"/>
<sequence>TPTSKEVLRQAVKASFAGFAQERINYQFPQGTWEVNYWLDWCQSEFGLHGLGSDLRGLHGGELCGLNREAFLGLMSNCTAGEILWEHLEDMRRGLNELHLQNNVEIYLKCLQSPMRCLTRDEEAQIKEKPRWRGIRSLVLGGRRAGGNILCKAGQQKHLAHNTDSHIEVSHSGDTVTSLSWTAPLQDSDSVTEETMFEGVFTFPHPHRSFREYVGYNSDLDRAVIPAAILAGYTGSGPIQLWQFLLELLTDRSCQSCINWTGDGWEFKLTDPDEVALLWGRRKNKPKMNYEKLSRGLRYYYDKNIIRKTAGKHYVYRFVCNLQGLLGYEPGELHAMLDISNKSH</sequence>
<keyword evidence="2 3" id="KW-0238">DNA-binding</keyword>
<dbReference type="AlphaFoldDB" id="A0A3Q4BXI4"/>
<comment type="similarity">
    <text evidence="1 3">Belongs to the ETS family.</text>
</comment>
<evidence type="ECO:0000313" key="6">
    <source>
        <dbReference type="Ensembl" id="ENSMMOP00000027042.1"/>
    </source>
</evidence>
<dbReference type="InterPro" id="IPR036388">
    <property type="entry name" value="WH-like_DNA-bd_sf"/>
</dbReference>
<dbReference type="GO" id="GO:0043565">
    <property type="term" value="F:sequence-specific DNA binding"/>
    <property type="evidence" value="ECO:0007669"/>
    <property type="project" value="InterPro"/>
</dbReference>
<reference evidence="6" key="2">
    <citation type="submission" date="2025-09" db="UniProtKB">
        <authorList>
            <consortium name="Ensembl"/>
        </authorList>
    </citation>
    <scope>IDENTIFICATION</scope>
</reference>
<organism evidence="6 7">
    <name type="scientific">Mola mola</name>
    <name type="common">Ocean sunfish</name>
    <name type="synonym">Tetraodon mola</name>
    <dbReference type="NCBI Taxonomy" id="94237"/>
    <lineage>
        <taxon>Eukaryota</taxon>
        <taxon>Metazoa</taxon>
        <taxon>Chordata</taxon>
        <taxon>Craniata</taxon>
        <taxon>Vertebrata</taxon>
        <taxon>Euteleostomi</taxon>
        <taxon>Actinopterygii</taxon>
        <taxon>Neopterygii</taxon>
        <taxon>Teleostei</taxon>
        <taxon>Neoteleostei</taxon>
        <taxon>Acanthomorphata</taxon>
        <taxon>Eupercaria</taxon>
        <taxon>Tetraodontiformes</taxon>
        <taxon>Molidae</taxon>
        <taxon>Mola</taxon>
    </lineage>
</organism>
<dbReference type="FunFam" id="1.10.10.10:FF:000097">
    <property type="entry name" value="Protein c-ets-1 isoform 1"/>
    <property type="match status" value="1"/>
</dbReference>
<dbReference type="PANTHER" id="PTHR11849:SF209">
    <property type="entry name" value="ETS TRANSLOCATION VARIANT 2"/>
    <property type="match status" value="1"/>
</dbReference>
<dbReference type="SUPFAM" id="SSF47769">
    <property type="entry name" value="SAM/Pointed domain"/>
    <property type="match status" value="1"/>
</dbReference>
<dbReference type="InterPro" id="IPR003118">
    <property type="entry name" value="Pointed_dom"/>
</dbReference>
<dbReference type="Gene3D" id="1.10.10.10">
    <property type="entry name" value="Winged helix-like DNA-binding domain superfamily/Winged helix DNA-binding domain"/>
    <property type="match status" value="1"/>
</dbReference>
<evidence type="ECO:0000259" key="5">
    <source>
        <dbReference type="PROSITE" id="PS51433"/>
    </source>
</evidence>
<dbReference type="InterPro" id="IPR046328">
    <property type="entry name" value="ETS_fam"/>
</dbReference>
<evidence type="ECO:0000256" key="3">
    <source>
        <dbReference type="RuleBase" id="RU004019"/>
    </source>
</evidence>
<dbReference type="Proteomes" id="UP000261620">
    <property type="component" value="Unplaced"/>
</dbReference>
<dbReference type="PANTHER" id="PTHR11849">
    <property type="entry name" value="ETS"/>
    <property type="match status" value="1"/>
</dbReference>
<dbReference type="PROSITE" id="PS50061">
    <property type="entry name" value="ETS_DOMAIN_3"/>
    <property type="match status" value="1"/>
</dbReference>
<keyword evidence="3" id="KW-0539">Nucleus</keyword>
<dbReference type="InterPro" id="IPR000418">
    <property type="entry name" value="Ets_dom"/>
</dbReference>
<dbReference type="Ensembl" id="ENSMMOT00000027501.1">
    <property type="protein sequence ID" value="ENSMMOP00000027042.1"/>
    <property type="gene ID" value="ENSMMOG00000020380.1"/>
</dbReference>
<feature type="domain" description="ETS" evidence="4">
    <location>
        <begin position="239"/>
        <end position="319"/>
    </location>
</feature>
<dbReference type="PRINTS" id="PR00454">
    <property type="entry name" value="ETSDOMAIN"/>
</dbReference>
<evidence type="ECO:0000256" key="2">
    <source>
        <dbReference type="ARBA" id="ARBA00023125"/>
    </source>
</evidence>
<reference evidence="6" key="1">
    <citation type="submission" date="2025-08" db="UniProtKB">
        <authorList>
            <consortium name="Ensembl"/>
        </authorList>
    </citation>
    <scope>IDENTIFICATION</scope>
</reference>
<dbReference type="GO" id="GO:0030154">
    <property type="term" value="P:cell differentiation"/>
    <property type="evidence" value="ECO:0007669"/>
    <property type="project" value="TreeGrafter"/>
</dbReference>
<dbReference type="InterPro" id="IPR013761">
    <property type="entry name" value="SAM/pointed_sf"/>
</dbReference>
<dbReference type="GO" id="GO:0005634">
    <property type="term" value="C:nucleus"/>
    <property type="evidence" value="ECO:0007669"/>
    <property type="project" value="UniProtKB-SubCell"/>
</dbReference>
<dbReference type="Pfam" id="PF02198">
    <property type="entry name" value="SAM_PNT"/>
    <property type="match status" value="1"/>
</dbReference>
<dbReference type="SMART" id="SM00251">
    <property type="entry name" value="SAM_PNT"/>
    <property type="match status" value="1"/>
</dbReference>
<dbReference type="Pfam" id="PF00178">
    <property type="entry name" value="Ets"/>
    <property type="match status" value="1"/>
</dbReference>
<dbReference type="GO" id="GO:0000981">
    <property type="term" value="F:DNA-binding transcription factor activity, RNA polymerase II-specific"/>
    <property type="evidence" value="ECO:0007669"/>
    <property type="project" value="TreeGrafter"/>
</dbReference>